<feature type="compositionally biased region" description="Basic residues" evidence="1">
    <location>
        <begin position="9"/>
        <end position="23"/>
    </location>
</feature>
<dbReference type="HOGENOM" id="CLU_2814390_0_0_1"/>
<sequence length="67" mass="7763">MLRIAGHSKATRRSKYPLRRSVKRPPDITTVRSTRIAASWIHQPMRRSHAAATKRSFPDGTRKLQRI</sequence>
<evidence type="ECO:0000256" key="1">
    <source>
        <dbReference type="SAM" id="MobiDB-lite"/>
    </source>
</evidence>
<gene>
    <name evidence="2" type="ORF">MYCGRDRAFT_104848</name>
</gene>
<name>F9XD98_ZYMTI</name>
<accession>F9XD98</accession>
<dbReference type="Proteomes" id="UP000008062">
    <property type="component" value="Chromosome 6"/>
</dbReference>
<keyword evidence="3" id="KW-1185">Reference proteome</keyword>
<feature type="compositionally biased region" description="Basic and acidic residues" evidence="1">
    <location>
        <begin position="56"/>
        <end position="67"/>
    </location>
</feature>
<dbReference type="AlphaFoldDB" id="F9XD98"/>
<proteinExistence type="predicted"/>
<evidence type="ECO:0000313" key="2">
    <source>
        <dbReference type="EMBL" id="EGP86453.1"/>
    </source>
</evidence>
<dbReference type="EMBL" id="CM001201">
    <property type="protein sequence ID" value="EGP86453.1"/>
    <property type="molecule type" value="Genomic_DNA"/>
</dbReference>
<reference evidence="2 3" key="1">
    <citation type="journal article" date="2011" name="PLoS Genet.">
        <title>Finished genome of the fungal wheat pathogen Mycosphaerella graminicola reveals dispensome structure, chromosome plasticity, and stealth pathogenesis.</title>
        <authorList>
            <person name="Goodwin S.B."/>
            <person name="Ben M'barek S."/>
            <person name="Dhillon B."/>
            <person name="Wittenberg A.H.J."/>
            <person name="Crane C.F."/>
            <person name="Hane J.K."/>
            <person name="Foster A.J."/>
            <person name="Van der Lee T.A.J."/>
            <person name="Grimwood J."/>
            <person name="Aerts A."/>
            <person name="Antoniw J."/>
            <person name="Bailey A."/>
            <person name="Bluhm B."/>
            <person name="Bowler J."/>
            <person name="Bristow J."/>
            <person name="van der Burgt A."/>
            <person name="Canto-Canche B."/>
            <person name="Churchill A.C.L."/>
            <person name="Conde-Ferraez L."/>
            <person name="Cools H.J."/>
            <person name="Coutinho P.M."/>
            <person name="Csukai M."/>
            <person name="Dehal P."/>
            <person name="De Wit P."/>
            <person name="Donzelli B."/>
            <person name="van de Geest H.C."/>
            <person name="van Ham R.C.H.J."/>
            <person name="Hammond-Kosack K.E."/>
            <person name="Henrissat B."/>
            <person name="Kilian A."/>
            <person name="Kobayashi A.K."/>
            <person name="Koopmann E."/>
            <person name="Kourmpetis Y."/>
            <person name="Kuzniar A."/>
            <person name="Lindquist E."/>
            <person name="Lombard V."/>
            <person name="Maliepaard C."/>
            <person name="Martins N."/>
            <person name="Mehrabi R."/>
            <person name="Nap J.P.H."/>
            <person name="Ponomarenko A."/>
            <person name="Rudd J.J."/>
            <person name="Salamov A."/>
            <person name="Schmutz J."/>
            <person name="Schouten H.J."/>
            <person name="Shapiro H."/>
            <person name="Stergiopoulos I."/>
            <person name="Torriani S.F.F."/>
            <person name="Tu H."/>
            <person name="de Vries R.P."/>
            <person name="Waalwijk C."/>
            <person name="Ware S.B."/>
            <person name="Wiebenga A."/>
            <person name="Zwiers L.-H."/>
            <person name="Oliver R.P."/>
            <person name="Grigoriev I.V."/>
            <person name="Kema G.H.J."/>
        </authorList>
    </citation>
    <scope>NUCLEOTIDE SEQUENCE [LARGE SCALE GENOMIC DNA]</scope>
    <source>
        <strain evidence="3">CBS 115943 / IPO323</strain>
    </source>
</reference>
<feature type="region of interest" description="Disordered" evidence="1">
    <location>
        <begin position="42"/>
        <end position="67"/>
    </location>
</feature>
<evidence type="ECO:0000313" key="3">
    <source>
        <dbReference type="Proteomes" id="UP000008062"/>
    </source>
</evidence>
<feature type="region of interest" description="Disordered" evidence="1">
    <location>
        <begin position="1"/>
        <end position="26"/>
    </location>
</feature>
<dbReference type="KEGG" id="ztr:MYCGRDRAFT_104848"/>
<dbReference type="InParanoid" id="F9XD98"/>
<organism evidence="2 3">
    <name type="scientific">Zymoseptoria tritici (strain CBS 115943 / IPO323)</name>
    <name type="common">Speckled leaf blotch fungus</name>
    <name type="synonym">Septoria tritici</name>
    <dbReference type="NCBI Taxonomy" id="336722"/>
    <lineage>
        <taxon>Eukaryota</taxon>
        <taxon>Fungi</taxon>
        <taxon>Dikarya</taxon>
        <taxon>Ascomycota</taxon>
        <taxon>Pezizomycotina</taxon>
        <taxon>Dothideomycetes</taxon>
        <taxon>Dothideomycetidae</taxon>
        <taxon>Mycosphaerellales</taxon>
        <taxon>Mycosphaerellaceae</taxon>
        <taxon>Zymoseptoria</taxon>
    </lineage>
</organism>
<dbReference type="RefSeq" id="XP_003851477.1">
    <property type="nucleotide sequence ID" value="XM_003851429.1"/>
</dbReference>
<dbReference type="GeneID" id="13393636"/>
<protein>
    <submittedName>
        <fullName evidence="2">Uncharacterized protein</fullName>
    </submittedName>
</protein>